<feature type="domain" description="Immunity protein 35" evidence="1">
    <location>
        <begin position="41"/>
        <end position="89"/>
    </location>
</feature>
<dbReference type="EMBL" id="LMAI01000002">
    <property type="protein sequence ID" value="KUJ57796.1"/>
    <property type="molecule type" value="Genomic_DNA"/>
</dbReference>
<evidence type="ECO:0000313" key="3">
    <source>
        <dbReference type="Proteomes" id="UP000054388"/>
    </source>
</evidence>
<dbReference type="RefSeq" id="WP_059135741.1">
    <property type="nucleotide sequence ID" value="NZ_LMAI01000002.1"/>
</dbReference>
<comment type="caution">
    <text evidence="2">The sequence shown here is derived from an EMBL/GenBank/DDBJ whole genome shotgun (WGS) entry which is preliminary data.</text>
</comment>
<accession>A0A117KCN3</accession>
<evidence type="ECO:0000313" key="2">
    <source>
        <dbReference type="EMBL" id="KUJ57796.1"/>
    </source>
</evidence>
<dbReference type="Proteomes" id="UP000054388">
    <property type="component" value="Unassembled WGS sequence"/>
</dbReference>
<gene>
    <name evidence="2" type="ORF">AR686_03310</name>
</gene>
<organism evidence="2 3">
    <name type="scientific">Chryseobacterium aquaticum subsp. greenlandense</name>
    <dbReference type="NCBI Taxonomy" id="345663"/>
    <lineage>
        <taxon>Bacteria</taxon>
        <taxon>Pseudomonadati</taxon>
        <taxon>Bacteroidota</taxon>
        <taxon>Flavobacteriia</taxon>
        <taxon>Flavobacteriales</taxon>
        <taxon>Weeksellaceae</taxon>
        <taxon>Chryseobacterium group</taxon>
        <taxon>Chryseobacterium</taxon>
    </lineage>
</organism>
<dbReference type="Pfam" id="PF15567">
    <property type="entry name" value="Imm35"/>
    <property type="match status" value="1"/>
</dbReference>
<sequence length="103" mass="12162">MKFKENNMLTDNQILDAANVFLATLEIKIGETLVLPQELMIKKNYGTYFIYHSKKYWETKDWEEKLLGNAPFLVEKKSGKIIEFGTSRSMDYYIQEYEAGRYS</sequence>
<name>A0A117KCN3_9FLAO</name>
<protein>
    <recommendedName>
        <fullName evidence="1">Immunity protein 35 domain-containing protein</fullName>
    </recommendedName>
</protein>
<evidence type="ECO:0000259" key="1">
    <source>
        <dbReference type="Pfam" id="PF15567"/>
    </source>
</evidence>
<dbReference type="AlphaFoldDB" id="A0A117KCN3"/>
<reference evidence="2 3" key="1">
    <citation type="submission" date="2015-10" db="EMBL/GenBank/DDBJ databases">
        <title>Genome sequence of Chryseobacterium greenlandense.</title>
        <authorList>
            <person name="Newman J."/>
            <person name="Fischer K."/>
            <person name="Miller J."/>
        </authorList>
    </citation>
    <scope>NUCLEOTIDE SEQUENCE [LARGE SCALE GENOMIC DNA]</scope>
    <source>
        <strain evidence="2 3">UMB34</strain>
    </source>
</reference>
<dbReference type="InterPro" id="IPR029082">
    <property type="entry name" value="Imm35"/>
</dbReference>
<proteinExistence type="predicted"/>